<organism evidence="17 18">
    <name type="scientific">Pseudomonas asplenii</name>
    <dbReference type="NCBI Taxonomy" id="53407"/>
    <lineage>
        <taxon>Bacteria</taxon>
        <taxon>Pseudomonadati</taxon>
        <taxon>Pseudomonadota</taxon>
        <taxon>Gammaproteobacteria</taxon>
        <taxon>Pseudomonadales</taxon>
        <taxon>Pseudomonadaceae</taxon>
        <taxon>Pseudomonas</taxon>
    </lineage>
</organism>
<dbReference type="GO" id="GO:1902495">
    <property type="term" value="C:transmembrane transporter complex"/>
    <property type="evidence" value="ECO:0007669"/>
    <property type="project" value="UniProtKB-ARBA"/>
</dbReference>
<dbReference type="EMBL" id="JSYZ01000016">
    <property type="protein sequence ID" value="KPA89264.1"/>
    <property type="molecule type" value="Genomic_DNA"/>
</dbReference>
<evidence type="ECO:0000256" key="5">
    <source>
        <dbReference type="ARBA" id="ARBA00022692"/>
    </source>
</evidence>
<dbReference type="Pfam" id="PF12704">
    <property type="entry name" value="MacB_PCD"/>
    <property type="match status" value="1"/>
</dbReference>
<comment type="similarity">
    <text evidence="11">Belongs to the ABC transporter superfamily. Macrolide exporter (TC 3.A.1.122) family.</text>
</comment>
<keyword evidence="3" id="KW-1003">Cell membrane</keyword>
<dbReference type="PANTHER" id="PTHR30572:SF14">
    <property type="entry name" value="MACROLIDE EXPORT ATP-BINDING_PERMEASE PROTEIN MACB"/>
    <property type="match status" value="1"/>
</dbReference>
<name>A0A0N1J5U7_9PSED</name>
<feature type="transmembrane region" description="Helical" evidence="15">
    <location>
        <begin position="623"/>
        <end position="645"/>
    </location>
</feature>
<feature type="transmembrane region" description="Helical" evidence="15">
    <location>
        <begin position="291"/>
        <end position="312"/>
    </location>
</feature>
<dbReference type="InterPro" id="IPR017871">
    <property type="entry name" value="ABC_transporter-like_CS"/>
</dbReference>
<evidence type="ECO:0000256" key="13">
    <source>
        <dbReference type="ARBA" id="ARBA00041199"/>
    </source>
</evidence>
<dbReference type="STRING" id="50340.PF66_04115"/>
<dbReference type="GO" id="GO:0016887">
    <property type="term" value="F:ATP hydrolysis activity"/>
    <property type="evidence" value="ECO:0007669"/>
    <property type="project" value="InterPro"/>
</dbReference>
<dbReference type="GO" id="GO:0005524">
    <property type="term" value="F:ATP binding"/>
    <property type="evidence" value="ECO:0007669"/>
    <property type="project" value="UniProtKB-KW"/>
</dbReference>
<keyword evidence="10 15" id="KW-0472">Membrane</keyword>
<keyword evidence="14" id="KW-0175">Coiled coil</keyword>
<evidence type="ECO:0000256" key="6">
    <source>
        <dbReference type="ARBA" id="ARBA00022741"/>
    </source>
</evidence>
<keyword evidence="4" id="KW-0997">Cell inner membrane</keyword>
<dbReference type="PROSITE" id="PS50893">
    <property type="entry name" value="ABC_TRANSPORTER_2"/>
    <property type="match status" value="1"/>
</dbReference>
<dbReference type="Pfam" id="PF02687">
    <property type="entry name" value="FtsX"/>
    <property type="match status" value="1"/>
</dbReference>
<keyword evidence="5 15" id="KW-0812">Transmembrane</keyword>
<evidence type="ECO:0000256" key="15">
    <source>
        <dbReference type="SAM" id="Phobius"/>
    </source>
</evidence>
<dbReference type="InterPro" id="IPR017911">
    <property type="entry name" value="MacB-like_ATP-bd"/>
</dbReference>
<dbReference type="FunFam" id="3.40.50.300:FF:000032">
    <property type="entry name" value="Export ABC transporter ATP-binding protein"/>
    <property type="match status" value="1"/>
</dbReference>
<dbReference type="InterPro" id="IPR025857">
    <property type="entry name" value="MacB_PCD"/>
</dbReference>
<comment type="caution">
    <text evidence="17">The sequence shown here is derived from an EMBL/GenBank/DDBJ whole genome shotgun (WGS) entry which is preliminary data.</text>
</comment>
<dbReference type="SUPFAM" id="SSF52540">
    <property type="entry name" value="P-loop containing nucleoside triphosphate hydrolases"/>
    <property type="match status" value="1"/>
</dbReference>
<evidence type="ECO:0000256" key="8">
    <source>
        <dbReference type="ARBA" id="ARBA00022967"/>
    </source>
</evidence>
<evidence type="ECO:0000313" key="17">
    <source>
        <dbReference type="EMBL" id="KPA89264.1"/>
    </source>
</evidence>
<gene>
    <name evidence="17" type="ORF">PF66_04115</name>
</gene>
<dbReference type="InterPro" id="IPR003439">
    <property type="entry name" value="ABC_transporter-like_ATP-bd"/>
</dbReference>
<sequence length="662" mass="71074">MTAFKAAMIDNSVPLIELRGVHKTYASPTSIAGESSVSSDVLRGINLNIYAGEFVAIVGASGSGKSTLMNIIGMLDSASTGTYRLNGELTADLDSDKTAALRRNTFGFVFQNYQLLSTETARENVELPGLYAGLTATERRTRAIELLRRLGMAERIEHKPSQLSGGQQQRVAIARALINGGHIILADEPTGALDSSSGSEVLGMLHELSEKGHTIILVTHDPNVAAQAQRIVEIHDGQIVGDTTQSRPALAPSSAESVTKHRVEHDYQHAHIFFELARTAWRSLHLNRIRAGLTLLGIIIGVASVIIMLAVGSGAQRQVMAQFDTLGVRTMFVYTKPSSTRSGSAPLTLEDAEAIRSLPNVQAVAPYSQESVIVRRGNIDHETYGGGATSDCPSVLNWSVSEGKLFNEQDYRGTDQVAIIGQTVKKALFADGSSALGQTILIDRVPFLVIGVFSAKGPSGGVDQDNRVTVPYRAATARLFGHPYPAWIAVQLQQIDKASETIESIQNTLARQRRTRDIQVWNPIETVQAQENSSQSMTRMLGLVAAISLIVGGIGVMNVMLMNIRERIREIGMRMATGARQIDIHAQFLIEAIMVTTIGGIIGVVSGVGTVQVLEIIDVPVELSLLACLGALTCAVLTGLVFGFIPARKAARLNPAHALSTH</sequence>
<evidence type="ECO:0000256" key="11">
    <source>
        <dbReference type="ARBA" id="ARBA00038388"/>
    </source>
</evidence>
<feature type="coiled-coil region" evidence="14">
    <location>
        <begin position="488"/>
        <end position="515"/>
    </location>
</feature>
<evidence type="ECO:0000256" key="2">
    <source>
        <dbReference type="ARBA" id="ARBA00022448"/>
    </source>
</evidence>
<keyword evidence="9 15" id="KW-1133">Transmembrane helix</keyword>
<evidence type="ECO:0000256" key="12">
    <source>
        <dbReference type="ARBA" id="ARBA00038838"/>
    </source>
</evidence>
<protein>
    <recommendedName>
        <fullName evidence="13">Pyoverdine export ATP-binding/permease protein PvdT</fullName>
    </recommendedName>
</protein>
<dbReference type="OrthoDB" id="9770036at2"/>
<feature type="transmembrane region" description="Helical" evidence="15">
    <location>
        <begin position="585"/>
        <end position="611"/>
    </location>
</feature>
<keyword evidence="6" id="KW-0547">Nucleotide-binding</keyword>
<keyword evidence="8" id="KW-1278">Translocase</keyword>
<dbReference type="GO" id="GO:0005886">
    <property type="term" value="C:plasma membrane"/>
    <property type="evidence" value="ECO:0007669"/>
    <property type="project" value="UniProtKB-SubCell"/>
</dbReference>
<dbReference type="InterPro" id="IPR003593">
    <property type="entry name" value="AAA+_ATPase"/>
</dbReference>
<evidence type="ECO:0000256" key="10">
    <source>
        <dbReference type="ARBA" id="ARBA00023136"/>
    </source>
</evidence>
<keyword evidence="18" id="KW-1185">Reference proteome</keyword>
<dbReference type="PANTHER" id="PTHR30572">
    <property type="entry name" value="MEMBRANE COMPONENT OF TRANSPORTER-RELATED"/>
    <property type="match status" value="1"/>
</dbReference>
<evidence type="ECO:0000256" key="4">
    <source>
        <dbReference type="ARBA" id="ARBA00022519"/>
    </source>
</evidence>
<evidence type="ECO:0000259" key="16">
    <source>
        <dbReference type="PROSITE" id="PS50893"/>
    </source>
</evidence>
<keyword evidence="2" id="KW-0813">Transport</keyword>
<dbReference type="PROSITE" id="PS00211">
    <property type="entry name" value="ABC_TRANSPORTER_1"/>
    <property type="match status" value="1"/>
</dbReference>
<dbReference type="AlphaFoldDB" id="A0A0N1J5U7"/>
<dbReference type="RefSeq" id="WP_054063639.1">
    <property type="nucleotide sequence ID" value="NZ_JSYZ01000016.1"/>
</dbReference>
<evidence type="ECO:0000256" key="1">
    <source>
        <dbReference type="ARBA" id="ARBA00004429"/>
    </source>
</evidence>
<dbReference type="Proteomes" id="UP000037931">
    <property type="component" value="Unassembled WGS sequence"/>
</dbReference>
<dbReference type="Gene3D" id="3.40.50.300">
    <property type="entry name" value="P-loop containing nucleotide triphosphate hydrolases"/>
    <property type="match status" value="1"/>
</dbReference>
<comment type="subcellular location">
    <subcellularLocation>
        <location evidence="1">Cell inner membrane</location>
        <topology evidence="1">Multi-pass membrane protein</topology>
    </subcellularLocation>
</comment>
<proteinExistence type="inferred from homology"/>
<evidence type="ECO:0000313" key="18">
    <source>
        <dbReference type="Proteomes" id="UP000037931"/>
    </source>
</evidence>
<dbReference type="InterPro" id="IPR050250">
    <property type="entry name" value="Macrolide_Exporter_MacB"/>
</dbReference>
<dbReference type="InterPro" id="IPR027417">
    <property type="entry name" value="P-loop_NTPase"/>
</dbReference>
<evidence type="ECO:0000256" key="14">
    <source>
        <dbReference type="SAM" id="Coils"/>
    </source>
</evidence>
<feature type="domain" description="ABC transporter" evidence="16">
    <location>
        <begin position="16"/>
        <end position="261"/>
    </location>
</feature>
<feature type="transmembrane region" description="Helical" evidence="15">
    <location>
        <begin position="540"/>
        <end position="564"/>
    </location>
</feature>
<evidence type="ECO:0000256" key="9">
    <source>
        <dbReference type="ARBA" id="ARBA00022989"/>
    </source>
</evidence>
<evidence type="ECO:0000256" key="7">
    <source>
        <dbReference type="ARBA" id="ARBA00022840"/>
    </source>
</evidence>
<dbReference type="CDD" id="cd03255">
    <property type="entry name" value="ABC_MJ0796_LolCDE_FtsE"/>
    <property type="match status" value="1"/>
</dbReference>
<dbReference type="SMART" id="SM00382">
    <property type="entry name" value="AAA"/>
    <property type="match status" value="1"/>
</dbReference>
<comment type="subunit">
    <text evidence="12">Part of the tripartite efflux system PvdRT-OpmQ, which is composed of an inner membrane component with both ATPase and permease domains, PvdT, a periplasmic membrane fusion protein, PvdR, and an outer membrane component, OpmQ.</text>
</comment>
<dbReference type="GO" id="GO:0022857">
    <property type="term" value="F:transmembrane transporter activity"/>
    <property type="evidence" value="ECO:0007669"/>
    <property type="project" value="UniProtKB-ARBA"/>
</dbReference>
<keyword evidence="7" id="KW-0067">ATP-binding</keyword>
<dbReference type="InterPro" id="IPR003838">
    <property type="entry name" value="ABC3_permease_C"/>
</dbReference>
<evidence type="ECO:0000256" key="3">
    <source>
        <dbReference type="ARBA" id="ARBA00022475"/>
    </source>
</evidence>
<dbReference type="PATRIC" id="fig|50340.43.peg.1419"/>
<dbReference type="Pfam" id="PF00005">
    <property type="entry name" value="ABC_tran"/>
    <property type="match status" value="1"/>
</dbReference>
<accession>A0A0N1J5U7</accession>
<reference evidence="17 18" key="1">
    <citation type="journal article" date="2015" name="PLoS ONE">
        <title>Rice-Infecting Pseudomonas Genomes Are Highly Accessorized and Harbor Multiple Putative Virulence Mechanisms to Cause Sheath Brown Rot.</title>
        <authorList>
            <person name="Quibod I.L."/>
            <person name="Grande G."/>
            <person name="Oreiro E.G."/>
            <person name="Borja F.N."/>
            <person name="Dossa G.S."/>
            <person name="Mauleon R."/>
            <person name="Cruz C.V."/>
            <person name="Oliva R."/>
        </authorList>
    </citation>
    <scope>NUCLEOTIDE SEQUENCE [LARGE SCALE GENOMIC DNA]</scope>
    <source>
        <strain evidence="17 18">IRRI 6609</strain>
    </source>
</reference>
<keyword evidence="17" id="KW-0378">Hydrolase</keyword>